<evidence type="ECO:0000313" key="2">
    <source>
        <dbReference type="Proteomes" id="UP001062846"/>
    </source>
</evidence>
<proteinExistence type="predicted"/>
<keyword evidence="2" id="KW-1185">Reference proteome</keyword>
<reference evidence="1" key="1">
    <citation type="submission" date="2022-02" db="EMBL/GenBank/DDBJ databases">
        <title>Plant Genome Project.</title>
        <authorList>
            <person name="Zhang R.-G."/>
        </authorList>
    </citation>
    <scope>NUCLEOTIDE SEQUENCE</scope>
    <source>
        <strain evidence="1">AT1</strain>
    </source>
</reference>
<dbReference type="Proteomes" id="UP001062846">
    <property type="component" value="Chromosome 6"/>
</dbReference>
<comment type="caution">
    <text evidence="1">The sequence shown here is derived from an EMBL/GenBank/DDBJ whole genome shotgun (WGS) entry which is preliminary data.</text>
</comment>
<organism evidence="1 2">
    <name type="scientific">Rhododendron molle</name>
    <name type="common">Chinese azalea</name>
    <name type="synonym">Azalea mollis</name>
    <dbReference type="NCBI Taxonomy" id="49168"/>
    <lineage>
        <taxon>Eukaryota</taxon>
        <taxon>Viridiplantae</taxon>
        <taxon>Streptophyta</taxon>
        <taxon>Embryophyta</taxon>
        <taxon>Tracheophyta</taxon>
        <taxon>Spermatophyta</taxon>
        <taxon>Magnoliopsida</taxon>
        <taxon>eudicotyledons</taxon>
        <taxon>Gunneridae</taxon>
        <taxon>Pentapetalae</taxon>
        <taxon>asterids</taxon>
        <taxon>Ericales</taxon>
        <taxon>Ericaceae</taxon>
        <taxon>Ericoideae</taxon>
        <taxon>Rhodoreae</taxon>
        <taxon>Rhododendron</taxon>
    </lineage>
</organism>
<accession>A0ACC0NF19</accession>
<evidence type="ECO:0000313" key="1">
    <source>
        <dbReference type="EMBL" id="KAI8551684.1"/>
    </source>
</evidence>
<name>A0ACC0NF19_RHOML</name>
<dbReference type="EMBL" id="CM046393">
    <property type="protein sequence ID" value="KAI8551684.1"/>
    <property type="molecule type" value="Genomic_DNA"/>
</dbReference>
<sequence>MGTVDYTWHTPEVVPVRVLDTLPIGILRQMAGLVSKAYLGPVRVLDTLPIHILRQMGGLPSKAYSGRVRVLDTLPIHILRQMGGLPSKMTQDQSSSTLDTKASPRPECIKTTPKKDEETEGIEDVDSVDEDIDHGTLAIDVEKLEENANNRPLLYANDDRAMEEMFAAFGKFDFFLRRPMNCHRSGATFLSCLLGTLTACPRVQCISFKLQPRHTRDIPVRVLDAQPIDILRQMGGPLDKKELGSDVVMAKVDAERYLKAASNLGIKGYPTMLLFVNGSSQANIPVLNLGIKGMAAMAIITAVFCCVAALAITGSLHQIDKDLLGWWLCERQDESGGLNGRLEKLPDVGYHLSQLRFCLNLQEIVIWASKKMGESVIRVNSDIRAKEFLKKHSMIVVGLFEKVEKGTLKNGGHVAVSGRNILFCWSTCFLGMKEVTLGKGQRDDQETGAAAEPWAVPTPNANAEYFTTIPPACDASSLPKYTPSKEIDTKLRNEDDKRKEVTFGRGQRDDQETGAAIQPRAVPAPNACRAEADDDYNSPGNEDDRDYESDDSFEQEVVMQPGTSHLQRAPTRTQHDVSPIRERVTWLTPHPDVGTITPQPLDVEQKIQAAPFVTCRKYKKLKTTKGVEYARSHPPSGVSHEQWIGLIDKKWSDTKFWLLFHFCGNACTNYQSVIHAIAIYLSLFCIRHEEKLFQQVTSSSVRLVSSITRELRNEWHATLGFSMNAVTANATQEVVVLVGGDRGQGRPFLKRVLVLEAMVVGINMWVSCSGKEFNAISGLRNPFLALMGIVPVRDLRSSIPVRGELEVVGWGAG</sequence>
<gene>
    <name evidence="1" type="ORF">RHMOL_Rhmol06G0205300</name>
</gene>
<protein>
    <submittedName>
        <fullName evidence="1">Uncharacterized protein</fullName>
    </submittedName>
</protein>